<comment type="caution">
    <text evidence="8">The sequence shown here is derived from an EMBL/GenBank/DDBJ whole genome shotgun (WGS) entry which is preliminary data.</text>
</comment>
<dbReference type="Pfam" id="PF00563">
    <property type="entry name" value="EAL"/>
    <property type="match status" value="1"/>
</dbReference>
<dbReference type="GO" id="GO:0000160">
    <property type="term" value="P:phosphorelay signal transduction system"/>
    <property type="evidence" value="ECO:0007669"/>
    <property type="project" value="InterPro"/>
</dbReference>
<dbReference type="InterPro" id="IPR000700">
    <property type="entry name" value="PAS-assoc_C"/>
</dbReference>
<dbReference type="Pfam" id="PF00990">
    <property type="entry name" value="GGDEF"/>
    <property type="match status" value="1"/>
</dbReference>
<dbReference type="SMART" id="SM00086">
    <property type="entry name" value="PAC"/>
    <property type="match status" value="1"/>
</dbReference>
<reference evidence="8 9" key="1">
    <citation type="submission" date="2020-08" db="EMBL/GenBank/DDBJ databases">
        <title>Genomic Encyclopedia of Type Strains, Phase IV (KMG-IV): sequencing the most valuable type-strain genomes for metagenomic binning, comparative biology and taxonomic classification.</title>
        <authorList>
            <person name="Goeker M."/>
        </authorList>
    </citation>
    <scope>NUCLEOTIDE SEQUENCE [LARGE SCALE GENOMIC DNA]</scope>
    <source>
        <strain evidence="8 9">DSM 22368</strain>
    </source>
</reference>
<dbReference type="Gene3D" id="3.40.50.2300">
    <property type="match status" value="1"/>
</dbReference>
<evidence type="ECO:0000256" key="1">
    <source>
        <dbReference type="PROSITE-ProRule" id="PRU00169"/>
    </source>
</evidence>
<dbReference type="Gene3D" id="3.30.70.270">
    <property type="match status" value="1"/>
</dbReference>
<dbReference type="PROSITE" id="PS50110">
    <property type="entry name" value="RESPONSE_REGULATORY"/>
    <property type="match status" value="1"/>
</dbReference>
<dbReference type="InterPro" id="IPR011006">
    <property type="entry name" value="CheY-like_superfamily"/>
</dbReference>
<dbReference type="InterPro" id="IPR035965">
    <property type="entry name" value="PAS-like_dom_sf"/>
</dbReference>
<dbReference type="Pfam" id="PF13426">
    <property type="entry name" value="PAS_9"/>
    <property type="match status" value="1"/>
</dbReference>
<evidence type="ECO:0000259" key="3">
    <source>
        <dbReference type="PROSITE" id="PS50110"/>
    </source>
</evidence>
<evidence type="ECO:0000313" key="9">
    <source>
        <dbReference type="Proteomes" id="UP000528457"/>
    </source>
</evidence>
<feature type="coiled-coil region" evidence="2">
    <location>
        <begin position="126"/>
        <end position="153"/>
    </location>
</feature>
<dbReference type="SUPFAM" id="SSF52172">
    <property type="entry name" value="CheY-like"/>
    <property type="match status" value="1"/>
</dbReference>
<dbReference type="CDD" id="cd01949">
    <property type="entry name" value="GGDEF"/>
    <property type="match status" value="1"/>
</dbReference>
<dbReference type="InterPro" id="IPR001610">
    <property type="entry name" value="PAC"/>
</dbReference>
<feature type="domain" description="PAS" evidence="4">
    <location>
        <begin position="163"/>
        <end position="223"/>
    </location>
</feature>
<keyword evidence="1" id="KW-0597">Phosphoprotein</keyword>
<dbReference type="SMART" id="SM00267">
    <property type="entry name" value="GGDEF"/>
    <property type="match status" value="1"/>
</dbReference>
<dbReference type="PROSITE" id="PS50887">
    <property type="entry name" value="GGDEF"/>
    <property type="match status" value="1"/>
</dbReference>
<keyword evidence="9" id="KW-1185">Reference proteome</keyword>
<evidence type="ECO:0000259" key="4">
    <source>
        <dbReference type="PROSITE" id="PS50112"/>
    </source>
</evidence>
<dbReference type="InterPro" id="IPR001789">
    <property type="entry name" value="Sig_transdc_resp-reg_receiver"/>
</dbReference>
<dbReference type="InterPro" id="IPR029787">
    <property type="entry name" value="Nucleotide_cyclase"/>
</dbReference>
<dbReference type="SUPFAM" id="SSF141868">
    <property type="entry name" value="EAL domain-like"/>
    <property type="match status" value="1"/>
</dbReference>
<feature type="modified residue" description="4-aspartylphosphate" evidence="1">
    <location>
        <position position="59"/>
    </location>
</feature>
<dbReference type="Pfam" id="PF00072">
    <property type="entry name" value="Response_reg"/>
    <property type="match status" value="1"/>
</dbReference>
<protein>
    <submittedName>
        <fullName evidence="8">Diguanylate cyclase (GGDEF)-like protein/PAS domain S-box-containing protein</fullName>
    </submittedName>
</protein>
<dbReference type="InterPro" id="IPR000014">
    <property type="entry name" value="PAS"/>
</dbReference>
<feature type="domain" description="EAL" evidence="6">
    <location>
        <begin position="466"/>
        <end position="724"/>
    </location>
</feature>
<dbReference type="CDD" id="cd00130">
    <property type="entry name" value="PAS"/>
    <property type="match status" value="1"/>
</dbReference>
<dbReference type="PROSITE" id="PS50112">
    <property type="entry name" value="PAS"/>
    <property type="match status" value="1"/>
</dbReference>
<dbReference type="InterPro" id="IPR035919">
    <property type="entry name" value="EAL_sf"/>
</dbReference>
<evidence type="ECO:0000313" key="8">
    <source>
        <dbReference type="EMBL" id="MBB6522683.1"/>
    </source>
</evidence>
<feature type="domain" description="PAC" evidence="5">
    <location>
        <begin position="234"/>
        <end position="288"/>
    </location>
</feature>
<dbReference type="SMART" id="SM00448">
    <property type="entry name" value="REC"/>
    <property type="match status" value="1"/>
</dbReference>
<evidence type="ECO:0000259" key="6">
    <source>
        <dbReference type="PROSITE" id="PS50883"/>
    </source>
</evidence>
<dbReference type="SMART" id="SM00091">
    <property type="entry name" value="PAS"/>
    <property type="match status" value="1"/>
</dbReference>
<gene>
    <name evidence="8" type="ORF">HNR48_002968</name>
</gene>
<dbReference type="Proteomes" id="UP000528457">
    <property type="component" value="Unassembled WGS sequence"/>
</dbReference>
<evidence type="ECO:0000256" key="2">
    <source>
        <dbReference type="SAM" id="Coils"/>
    </source>
</evidence>
<evidence type="ECO:0000259" key="5">
    <source>
        <dbReference type="PROSITE" id="PS50113"/>
    </source>
</evidence>
<name>A0A7X0JVW1_9GAMM</name>
<dbReference type="SUPFAM" id="SSF55785">
    <property type="entry name" value="PYP-like sensor domain (PAS domain)"/>
    <property type="match status" value="1"/>
</dbReference>
<dbReference type="Gene3D" id="3.30.450.20">
    <property type="entry name" value="PAS domain"/>
    <property type="match status" value="1"/>
</dbReference>
<dbReference type="PANTHER" id="PTHR44757:SF2">
    <property type="entry name" value="BIOFILM ARCHITECTURE MAINTENANCE PROTEIN MBAA"/>
    <property type="match status" value="1"/>
</dbReference>
<sequence>MNAALPRPAILVTDDMLANRIAMRQILKTVDADIIEASSGDETLMMMLKHDNVALILLDINMPNMNGYEVAELLRYEERSRCVPIIFVTAAYRDERHEMLGYISGAVDYIEKPVEQDILTSKVKVFLQLHEQKQKLESLNRQLKENYKQLKIEMGERAKAEQSLRKLSEAVKQSPASVIIADASAQIEFVNPTFTRLTGYSTHEVLGKPLRFHQSGYNPESAEQAIEHSIDSGQSWCGELHNCKRDGNFYWSFTTISPLYDAAGNITNFLCIEEDTTVRHDYEKRLLKQANFDDVTDLPNRILALDRINQAFSLADRTDQETLAICPLFFIDVDGLRRINETLGHDAGDRVLVTISSRLKGIVRAGDTVARVGSDEFLIISQGINDVNAAATMATRILALIEEPIDIDEQVVRMSSCVGISLGDDLNDDPQAAIQNAESAMYRAKELGPGNYHFFNDDINRCTQEKLHVELLLHKAVEEEQLQLWFQPIVDVESGELVSAEALLRWHDQELGWVDPEHFVEIAETSGQINTIGLWVLRRAEFYSKRWRAKFFNELSLAVNVSVNQFHDSRLFAEVKRIYDDSQRLNDNEAPRLELEITERLLLSDSERIRQQLNDIRKLGFELSIDDFGTGYSSLSYLKRCPVNTVKIDKSFIQGLPEDRENATLVTAIVAMAHGLNLKVIAEGVESEAQWTFLKQVNCDLMQGFHVGRPMPAEDFESFLSEQYTERC</sequence>
<proteinExistence type="predicted"/>
<dbReference type="CDD" id="cd01948">
    <property type="entry name" value="EAL"/>
    <property type="match status" value="1"/>
</dbReference>
<dbReference type="SMART" id="SM00052">
    <property type="entry name" value="EAL"/>
    <property type="match status" value="1"/>
</dbReference>
<dbReference type="Gene3D" id="3.20.20.450">
    <property type="entry name" value="EAL domain"/>
    <property type="match status" value="1"/>
</dbReference>
<dbReference type="NCBIfam" id="TIGR00229">
    <property type="entry name" value="sensory_box"/>
    <property type="match status" value="1"/>
</dbReference>
<dbReference type="InterPro" id="IPR000160">
    <property type="entry name" value="GGDEF_dom"/>
</dbReference>
<keyword evidence="2" id="KW-0175">Coiled coil</keyword>
<dbReference type="InParanoid" id="A0A7X0JVW1"/>
<dbReference type="InterPro" id="IPR001633">
    <property type="entry name" value="EAL_dom"/>
</dbReference>
<dbReference type="InterPro" id="IPR052155">
    <property type="entry name" value="Biofilm_reg_signaling"/>
</dbReference>
<dbReference type="SUPFAM" id="SSF55073">
    <property type="entry name" value="Nucleotide cyclase"/>
    <property type="match status" value="1"/>
</dbReference>
<feature type="domain" description="Response regulatory" evidence="3">
    <location>
        <begin position="9"/>
        <end position="127"/>
    </location>
</feature>
<accession>A0A7X0JVW1</accession>
<evidence type="ECO:0000259" key="7">
    <source>
        <dbReference type="PROSITE" id="PS50887"/>
    </source>
</evidence>
<dbReference type="EMBL" id="JACHHT010000002">
    <property type="protein sequence ID" value="MBB6522683.1"/>
    <property type="molecule type" value="Genomic_DNA"/>
</dbReference>
<dbReference type="InterPro" id="IPR043128">
    <property type="entry name" value="Rev_trsase/Diguanyl_cyclase"/>
</dbReference>
<dbReference type="PROSITE" id="PS50883">
    <property type="entry name" value="EAL"/>
    <property type="match status" value="1"/>
</dbReference>
<organism evidence="8 9">
    <name type="scientific">Pseudoteredinibacter isoporae</name>
    <dbReference type="NCBI Taxonomy" id="570281"/>
    <lineage>
        <taxon>Bacteria</taxon>
        <taxon>Pseudomonadati</taxon>
        <taxon>Pseudomonadota</taxon>
        <taxon>Gammaproteobacteria</taxon>
        <taxon>Cellvibrionales</taxon>
        <taxon>Cellvibrionaceae</taxon>
        <taxon>Pseudoteredinibacter</taxon>
    </lineage>
</organism>
<dbReference type="AlphaFoldDB" id="A0A7X0JVW1"/>
<dbReference type="NCBIfam" id="TIGR00254">
    <property type="entry name" value="GGDEF"/>
    <property type="match status" value="1"/>
</dbReference>
<dbReference type="PROSITE" id="PS50113">
    <property type="entry name" value="PAC"/>
    <property type="match status" value="1"/>
</dbReference>
<dbReference type="PANTHER" id="PTHR44757">
    <property type="entry name" value="DIGUANYLATE CYCLASE DGCP"/>
    <property type="match status" value="1"/>
</dbReference>
<feature type="domain" description="GGDEF" evidence="7">
    <location>
        <begin position="324"/>
        <end position="457"/>
    </location>
</feature>
<dbReference type="RefSeq" id="WP_166845417.1">
    <property type="nucleotide sequence ID" value="NZ_JAAONY010000002.1"/>
</dbReference>